<gene>
    <name evidence="2" type="ORF">M408DRAFT_327277</name>
</gene>
<dbReference type="HOGENOM" id="CLU_1563828_0_0_1"/>
<evidence type="ECO:0000313" key="3">
    <source>
        <dbReference type="Proteomes" id="UP000054097"/>
    </source>
</evidence>
<dbReference type="AlphaFoldDB" id="A0A0C3BK55"/>
<protein>
    <submittedName>
        <fullName evidence="2">Uncharacterized protein</fullName>
    </submittedName>
</protein>
<accession>A0A0C3BK55</accession>
<keyword evidence="1" id="KW-0472">Membrane</keyword>
<keyword evidence="3" id="KW-1185">Reference proteome</keyword>
<dbReference type="Proteomes" id="UP000054097">
    <property type="component" value="Unassembled WGS sequence"/>
</dbReference>
<evidence type="ECO:0000256" key="1">
    <source>
        <dbReference type="SAM" id="Phobius"/>
    </source>
</evidence>
<reference evidence="3" key="2">
    <citation type="submission" date="2015-01" db="EMBL/GenBank/DDBJ databases">
        <title>Evolutionary Origins and Diversification of the Mycorrhizal Mutualists.</title>
        <authorList>
            <consortium name="DOE Joint Genome Institute"/>
            <consortium name="Mycorrhizal Genomics Consortium"/>
            <person name="Kohler A."/>
            <person name="Kuo A."/>
            <person name="Nagy L.G."/>
            <person name="Floudas D."/>
            <person name="Copeland A."/>
            <person name="Barry K.W."/>
            <person name="Cichocki N."/>
            <person name="Veneault-Fourrey C."/>
            <person name="LaButti K."/>
            <person name="Lindquist E.A."/>
            <person name="Lipzen A."/>
            <person name="Lundell T."/>
            <person name="Morin E."/>
            <person name="Murat C."/>
            <person name="Riley R."/>
            <person name="Ohm R."/>
            <person name="Sun H."/>
            <person name="Tunlid A."/>
            <person name="Henrissat B."/>
            <person name="Grigoriev I.V."/>
            <person name="Hibbett D.S."/>
            <person name="Martin F."/>
        </authorList>
    </citation>
    <scope>NUCLEOTIDE SEQUENCE [LARGE SCALE GENOMIC DNA]</scope>
    <source>
        <strain evidence="3">MAFF 305830</strain>
    </source>
</reference>
<dbReference type="EMBL" id="KN824281">
    <property type="protein sequence ID" value="KIM31876.1"/>
    <property type="molecule type" value="Genomic_DNA"/>
</dbReference>
<name>A0A0C3BK55_SERVB</name>
<keyword evidence="1" id="KW-1133">Transmembrane helix</keyword>
<evidence type="ECO:0000313" key="2">
    <source>
        <dbReference type="EMBL" id="KIM31876.1"/>
    </source>
</evidence>
<proteinExistence type="predicted"/>
<organism evidence="2 3">
    <name type="scientific">Serendipita vermifera MAFF 305830</name>
    <dbReference type="NCBI Taxonomy" id="933852"/>
    <lineage>
        <taxon>Eukaryota</taxon>
        <taxon>Fungi</taxon>
        <taxon>Dikarya</taxon>
        <taxon>Basidiomycota</taxon>
        <taxon>Agaricomycotina</taxon>
        <taxon>Agaricomycetes</taxon>
        <taxon>Sebacinales</taxon>
        <taxon>Serendipitaceae</taxon>
        <taxon>Serendipita</taxon>
    </lineage>
</organism>
<reference evidence="2 3" key="1">
    <citation type="submission" date="2014-04" db="EMBL/GenBank/DDBJ databases">
        <authorList>
            <consortium name="DOE Joint Genome Institute"/>
            <person name="Kuo A."/>
            <person name="Zuccaro A."/>
            <person name="Kohler A."/>
            <person name="Nagy L.G."/>
            <person name="Floudas D."/>
            <person name="Copeland A."/>
            <person name="Barry K.W."/>
            <person name="Cichocki N."/>
            <person name="Veneault-Fourrey C."/>
            <person name="LaButti K."/>
            <person name="Lindquist E.A."/>
            <person name="Lipzen A."/>
            <person name="Lundell T."/>
            <person name="Morin E."/>
            <person name="Murat C."/>
            <person name="Sun H."/>
            <person name="Tunlid A."/>
            <person name="Henrissat B."/>
            <person name="Grigoriev I.V."/>
            <person name="Hibbett D.S."/>
            <person name="Martin F."/>
            <person name="Nordberg H.P."/>
            <person name="Cantor M.N."/>
            <person name="Hua S.X."/>
        </authorList>
    </citation>
    <scope>NUCLEOTIDE SEQUENCE [LARGE SCALE GENOMIC DNA]</scope>
    <source>
        <strain evidence="2 3">MAFF 305830</strain>
    </source>
</reference>
<sequence>MSGPDQPFPTFPGIVFIVAPIIGITGLVCWATIQNRRGFGVMRQFIQQEDEAAAKALAAREVPQIYDIWIQKDTTEGHGERRRSQTDTRGRFGDNKSLSVLVERPLALLGMSPELNSSSGAANLAGFQVLATLVRMPTNIPMMQVSKLGNGINASEVEILVGTCPTRAANT</sequence>
<keyword evidence="1" id="KW-0812">Transmembrane</keyword>
<feature type="transmembrane region" description="Helical" evidence="1">
    <location>
        <begin position="12"/>
        <end position="33"/>
    </location>
</feature>